<proteinExistence type="inferred from homology"/>
<dbReference type="SMART" id="SM01362">
    <property type="entry name" value="DUF663"/>
    <property type="match status" value="1"/>
</dbReference>
<evidence type="ECO:0000256" key="1">
    <source>
        <dbReference type="ARBA" id="ARBA00004604"/>
    </source>
</evidence>
<dbReference type="Pfam" id="PF08142">
    <property type="entry name" value="AARP2CN"/>
    <property type="match status" value="1"/>
</dbReference>
<keyword evidence="2" id="KW-0690">Ribosome biogenesis</keyword>
<evidence type="ECO:0000259" key="6">
    <source>
        <dbReference type="PROSITE" id="PS51714"/>
    </source>
</evidence>
<dbReference type="PANTHER" id="PTHR12858">
    <property type="entry name" value="RIBOSOME BIOGENESIS PROTEIN"/>
    <property type="match status" value="1"/>
</dbReference>
<organism evidence="7 8">
    <name type="scientific">Sphaerosporella brunnea</name>
    <dbReference type="NCBI Taxonomy" id="1250544"/>
    <lineage>
        <taxon>Eukaryota</taxon>
        <taxon>Fungi</taxon>
        <taxon>Dikarya</taxon>
        <taxon>Ascomycota</taxon>
        <taxon>Pezizomycotina</taxon>
        <taxon>Pezizomycetes</taxon>
        <taxon>Pezizales</taxon>
        <taxon>Pyronemataceae</taxon>
        <taxon>Sphaerosporella</taxon>
    </lineage>
</organism>
<protein>
    <recommendedName>
        <fullName evidence="6">Bms1-type G domain-containing protein</fullName>
    </recommendedName>
</protein>
<feature type="compositionally biased region" description="Basic residues" evidence="5">
    <location>
        <begin position="22"/>
        <end position="37"/>
    </location>
</feature>
<gene>
    <name evidence="7" type="ORF">FN846DRAFT_937085</name>
</gene>
<sequence>MVSASSGQHHHRSTTKASNKSFKSRHATKSSLKAKNKGKVDDAGAIARKNQHQQVMSKIERRNKARQLQLTKKKDFETDSRIFRGKDAAPRIVAVVPLCGNVSSAAAVRSLLRSLDIEEEVPEYGICTTWVERFKQKIQWIVLRREMLAVLDGCKVADFVLLTLSATEQVDPFGESLIRAIEAQGVSNTHTLVQHLETVEPAKARPDVKKSLHSYISHFFPTTLKVHETESAQEAPNLIRSLCSSTPKGVHWRDDRSYLVAEEVWFEDEMLVVGGVVRGKGLKADRLVHIQGFGDFQIDKICAHPSSRRSRPAASNADAMAVDEEEEIGALEVLDAPTSDRESMQDISDAVSEAPETMSESRKGVLLDDHHYFDEDDDTVNKAYEMPKNVPAGTSKYQSAWFIDGEDYGSDVGGDTEDEDEDMDIDPEAPRPEDGMEGLAGPTAPTVAGTVYGDDAKSEMFLDPSPDQEFAQIAAFRNRQKELEEDREFPDEIELPPNVLARERLARYRGLKSLRTSKWDTSEDRPWQPEDWEHLARIQDYRGSKNRCINEALAGGVAPGTKVLVYLCNGSAEIAEAFRPERPMVLWGLLRHEHKQAVVNVALTASTDYEGEPVKSKDEIILQIGPRRLHVNPIFSVAGGTGANNVAKFERFLIPGRTSVATFVGPVTWGPVPVVAWKRGDGETDWELVGQGSFLNVDRERVVAKRIVLTGHPYKIHKRMVTVRYMFFNQEDVNWFKAIPLYTRRGRSGFIKESLGTHGYFKATFDGRINPQDAVAISLYKRVFPRGSTEFAE</sequence>
<accession>A0A5J5F3V6</accession>
<keyword evidence="3" id="KW-0539">Nucleus</keyword>
<dbReference type="InterPro" id="IPR030387">
    <property type="entry name" value="G_Bms1/Tsr1_dom"/>
</dbReference>
<dbReference type="InterPro" id="IPR012948">
    <property type="entry name" value="AARP2CN"/>
</dbReference>
<dbReference type="Proteomes" id="UP000326924">
    <property type="component" value="Unassembled WGS sequence"/>
</dbReference>
<dbReference type="GO" id="GO:0005730">
    <property type="term" value="C:nucleolus"/>
    <property type="evidence" value="ECO:0007669"/>
    <property type="project" value="UniProtKB-SubCell"/>
</dbReference>
<dbReference type="GO" id="GO:0000462">
    <property type="term" value="P:maturation of SSU-rRNA from tricistronic rRNA transcript (SSU-rRNA, 5.8S rRNA, LSU-rRNA)"/>
    <property type="evidence" value="ECO:0007669"/>
    <property type="project" value="TreeGrafter"/>
</dbReference>
<feature type="region of interest" description="Disordered" evidence="5">
    <location>
        <begin position="1"/>
        <end position="43"/>
    </location>
</feature>
<dbReference type="GO" id="GO:0003924">
    <property type="term" value="F:GTPase activity"/>
    <property type="evidence" value="ECO:0007669"/>
    <property type="project" value="TreeGrafter"/>
</dbReference>
<feature type="domain" description="Bms1-type G" evidence="6">
    <location>
        <begin position="89"/>
        <end position="248"/>
    </location>
</feature>
<dbReference type="GO" id="GO:0005525">
    <property type="term" value="F:GTP binding"/>
    <property type="evidence" value="ECO:0007669"/>
    <property type="project" value="TreeGrafter"/>
</dbReference>
<dbReference type="GO" id="GO:0000479">
    <property type="term" value="P:endonucleolytic cleavage of tricistronic rRNA transcript (SSU-rRNA, 5.8S rRNA, LSU-rRNA)"/>
    <property type="evidence" value="ECO:0007669"/>
    <property type="project" value="TreeGrafter"/>
</dbReference>
<evidence type="ECO:0000313" key="7">
    <source>
        <dbReference type="EMBL" id="KAA8911036.1"/>
    </source>
</evidence>
<evidence type="ECO:0000313" key="8">
    <source>
        <dbReference type="Proteomes" id="UP000326924"/>
    </source>
</evidence>
<evidence type="ECO:0000256" key="4">
    <source>
        <dbReference type="ARBA" id="ARBA00038288"/>
    </source>
</evidence>
<dbReference type="InterPro" id="IPR039761">
    <property type="entry name" value="Bms1/Tsr1"/>
</dbReference>
<dbReference type="EMBL" id="VXIS01000040">
    <property type="protein sequence ID" value="KAA8911036.1"/>
    <property type="molecule type" value="Genomic_DNA"/>
</dbReference>
<dbReference type="OrthoDB" id="119302at2759"/>
<dbReference type="Pfam" id="PF22298">
    <property type="entry name" value="Tsr1_G-like"/>
    <property type="match status" value="1"/>
</dbReference>
<dbReference type="InParanoid" id="A0A5J5F3V6"/>
<dbReference type="FunCoup" id="A0A5J5F3V6">
    <property type="interactions" value="1080"/>
</dbReference>
<comment type="caution">
    <text evidence="7">The sequence shown here is derived from an EMBL/GenBank/DDBJ whole genome shotgun (WGS) entry which is preliminary data.</text>
</comment>
<evidence type="ECO:0000256" key="3">
    <source>
        <dbReference type="ARBA" id="ARBA00023242"/>
    </source>
</evidence>
<dbReference type="PANTHER" id="PTHR12858:SF1">
    <property type="entry name" value="PRE-RRNA-PROCESSING PROTEIN TSR1 HOMOLOG"/>
    <property type="match status" value="1"/>
</dbReference>
<keyword evidence="8" id="KW-1185">Reference proteome</keyword>
<reference evidence="7 8" key="1">
    <citation type="submission" date="2019-09" db="EMBL/GenBank/DDBJ databases">
        <title>Draft genome of the ectomycorrhizal ascomycete Sphaerosporella brunnea.</title>
        <authorList>
            <consortium name="DOE Joint Genome Institute"/>
            <person name="Benucci G.M."/>
            <person name="Marozzi G."/>
            <person name="Antonielli L."/>
            <person name="Sanchez S."/>
            <person name="Marco P."/>
            <person name="Wang X."/>
            <person name="Falini L.B."/>
            <person name="Barry K."/>
            <person name="Haridas S."/>
            <person name="Lipzen A."/>
            <person name="Labutti K."/>
            <person name="Grigoriev I.V."/>
            <person name="Murat C."/>
            <person name="Martin F."/>
            <person name="Albertini E."/>
            <person name="Donnini D."/>
            <person name="Bonito G."/>
        </authorList>
    </citation>
    <scope>NUCLEOTIDE SEQUENCE [LARGE SCALE GENOMIC DNA]</scope>
    <source>
        <strain evidence="7 8">Sb_GMNB300</strain>
    </source>
</reference>
<dbReference type="GO" id="GO:0034511">
    <property type="term" value="F:U3 snoRNA binding"/>
    <property type="evidence" value="ECO:0007669"/>
    <property type="project" value="TreeGrafter"/>
</dbReference>
<dbReference type="InterPro" id="IPR007034">
    <property type="entry name" value="BMS1_TSR1_C"/>
</dbReference>
<dbReference type="Pfam" id="PF04950">
    <property type="entry name" value="RIBIOP_C"/>
    <property type="match status" value="1"/>
</dbReference>
<evidence type="ECO:0000256" key="2">
    <source>
        <dbReference type="ARBA" id="ARBA00022517"/>
    </source>
</evidence>
<comment type="subcellular location">
    <subcellularLocation>
        <location evidence="1">Nucleus</location>
        <location evidence="1">Nucleolus</location>
    </subcellularLocation>
</comment>
<feature type="region of interest" description="Disordered" evidence="5">
    <location>
        <begin position="408"/>
        <end position="444"/>
    </location>
</feature>
<evidence type="ECO:0000256" key="5">
    <source>
        <dbReference type="SAM" id="MobiDB-lite"/>
    </source>
</evidence>
<dbReference type="SMART" id="SM00785">
    <property type="entry name" value="AARP2CN"/>
    <property type="match status" value="1"/>
</dbReference>
<dbReference type="AlphaFoldDB" id="A0A5J5F3V6"/>
<dbReference type="PROSITE" id="PS51714">
    <property type="entry name" value="G_BMS1"/>
    <property type="match status" value="1"/>
</dbReference>
<dbReference type="GO" id="GO:0030688">
    <property type="term" value="C:preribosome, small subunit precursor"/>
    <property type="evidence" value="ECO:0007669"/>
    <property type="project" value="TreeGrafter"/>
</dbReference>
<name>A0A5J5F3V6_9PEZI</name>
<comment type="similarity">
    <text evidence="4">Belongs to the TRAFAC class translation factor GTPase superfamily. Bms1-like GTPase family. TSR1 subfamily.</text>
</comment>
<feature type="compositionally biased region" description="Acidic residues" evidence="5">
    <location>
        <begin position="408"/>
        <end position="427"/>
    </location>
</feature>